<sequence>MWEMVAPANSPDLADGGVGEIERRWEVGGIHLAGTHKILANIARIDRKKGGCASTNQRRNQVVSREIPNSFTNGRSFAAVLAGDADTKRIVERRETESCKRNLDQNIIGEEVVRINPTLEIVEKLNGLLIGECKDLFFLRSLRRSFDEEGWRDIDISFLGGLMVGLQCHNKNEAENFIRANKDVWSCWFKTLRGWDSKVCLSKRLAVVSIIGLPNLLLDEELGKKLCARWGKVLDYCPEGDSQGEDKDGSFLRAMSVGSTLECRYGWEGIALTL</sequence>
<evidence type="ECO:0008006" key="3">
    <source>
        <dbReference type="Google" id="ProtNLM"/>
    </source>
</evidence>
<dbReference type="Proteomes" id="UP001172457">
    <property type="component" value="Chromosome 4"/>
</dbReference>
<gene>
    <name evidence="1" type="ORF">OSB04_015825</name>
</gene>
<protein>
    <recommendedName>
        <fullName evidence="3">DUF4283 domain-containing protein</fullName>
    </recommendedName>
</protein>
<evidence type="ECO:0000313" key="1">
    <source>
        <dbReference type="EMBL" id="KAJ9551780.1"/>
    </source>
</evidence>
<dbReference type="AlphaFoldDB" id="A0AA38WGW2"/>
<dbReference type="EMBL" id="JARYMX010000004">
    <property type="protein sequence ID" value="KAJ9551780.1"/>
    <property type="molecule type" value="Genomic_DNA"/>
</dbReference>
<comment type="caution">
    <text evidence="1">The sequence shown here is derived from an EMBL/GenBank/DDBJ whole genome shotgun (WGS) entry which is preliminary data.</text>
</comment>
<reference evidence="1" key="1">
    <citation type="submission" date="2023-03" db="EMBL/GenBank/DDBJ databases">
        <title>Chromosome-scale reference genome and RAD-based genetic map of yellow starthistle (Centaurea solstitialis) reveal putative structural variation and QTLs associated with invader traits.</title>
        <authorList>
            <person name="Reatini B."/>
            <person name="Cang F.A."/>
            <person name="Jiang Q."/>
            <person name="Mckibben M.T.W."/>
            <person name="Barker M.S."/>
            <person name="Rieseberg L.H."/>
            <person name="Dlugosch K.M."/>
        </authorList>
    </citation>
    <scope>NUCLEOTIDE SEQUENCE</scope>
    <source>
        <strain evidence="1">CAN-66</strain>
        <tissue evidence="1">Leaf</tissue>
    </source>
</reference>
<name>A0AA38WGW2_9ASTR</name>
<keyword evidence="2" id="KW-1185">Reference proteome</keyword>
<evidence type="ECO:0000313" key="2">
    <source>
        <dbReference type="Proteomes" id="UP001172457"/>
    </source>
</evidence>
<organism evidence="1 2">
    <name type="scientific">Centaurea solstitialis</name>
    <name type="common">yellow star-thistle</name>
    <dbReference type="NCBI Taxonomy" id="347529"/>
    <lineage>
        <taxon>Eukaryota</taxon>
        <taxon>Viridiplantae</taxon>
        <taxon>Streptophyta</taxon>
        <taxon>Embryophyta</taxon>
        <taxon>Tracheophyta</taxon>
        <taxon>Spermatophyta</taxon>
        <taxon>Magnoliopsida</taxon>
        <taxon>eudicotyledons</taxon>
        <taxon>Gunneridae</taxon>
        <taxon>Pentapetalae</taxon>
        <taxon>asterids</taxon>
        <taxon>campanulids</taxon>
        <taxon>Asterales</taxon>
        <taxon>Asteraceae</taxon>
        <taxon>Carduoideae</taxon>
        <taxon>Cardueae</taxon>
        <taxon>Centaureinae</taxon>
        <taxon>Centaurea</taxon>
    </lineage>
</organism>
<accession>A0AA38WGW2</accession>
<proteinExistence type="predicted"/>